<dbReference type="AlphaFoldDB" id="A0A177N125"/>
<protein>
    <submittedName>
        <fullName evidence="1">Uncharacterized protein</fullName>
    </submittedName>
</protein>
<dbReference type="EMBL" id="LUUG01000002">
    <property type="protein sequence ID" value="OAI10910.1"/>
    <property type="molecule type" value="Genomic_DNA"/>
</dbReference>
<dbReference type="RefSeq" id="WP_157203902.1">
    <property type="nucleotide sequence ID" value="NZ_LUUG01000002.1"/>
</dbReference>
<accession>A0A177N125</accession>
<comment type="caution">
    <text evidence="1">The sequence shown here is derived from an EMBL/GenBank/DDBJ whole genome shotgun (WGS) entry which is preliminary data.</text>
</comment>
<proteinExistence type="predicted"/>
<sequence>MPEDERLYPDEKFDDTDVAKRWYQSMILTPAGQATRFVPFLHVSLPVFSTPYFLKIYESFAKEIKI</sequence>
<evidence type="ECO:0000313" key="2">
    <source>
        <dbReference type="Proteomes" id="UP000078090"/>
    </source>
</evidence>
<dbReference type="Proteomes" id="UP000078090">
    <property type="component" value="Unassembled WGS sequence"/>
</dbReference>
<reference evidence="1 2" key="1">
    <citation type="submission" date="2016-03" db="EMBL/GenBank/DDBJ databases">
        <authorList>
            <person name="Ploux O."/>
        </authorList>
    </citation>
    <scope>NUCLEOTIDE SEQUENCE [LARGE SCALE GENOMIC DNA]</scope>
    <source>
        <strain evidence="1 2">R-45363</strain>
    </source>
</reference>
<gene>
    <name evidence="1" type="ORF">A1332_23545</name>
</gene>
<organism evidence="1 2">
    <name type="scientific">Methylomonas methanica</name>
    <dbReference type="NCBI Taxonomy" id="421"/>
    <lineage>
        <taxon>Bacteria</taxon>
        <taxon>Pseudomonadati</taxon>
        <taxon>Pseudomonadota</taxon>
        <taxon>Gammaproteobacteria</taxon>
        <taxon>Methylococcales</taxon>
        <taxon>Methylococcaceae</taxon>
        <taxon>Methylomonas</taxon>
    </lineage>
</organism>
<evidence type="ECO:0000313" key="1">
    <source>
        <dbReference type="EMBL" id="OAI10910.1"/>
    </source>
</evidence>
<name>A0A177N125_METMH</name>